<dbReference type="Proteomes" id="UP000886595">
    <property type="component" value="Unassembled WGS sequence"/>
</dbReference>
<sequence length="67" mass="7215">LTRIPRGENSSADALAALASTSDPLVKRIIPVEGIEKPSIDIATKAEIDSKPKEQTEVDYHQTVATK</sequence>
<organism evidence="1 2">
    <name type="scientific">Brassica carinata</name>
    <name type="common">Ethiopian mustard</name>
    <name type="synonym">Abyssinian cabbage</name>
    <dbReference type="NCBI Taxonomy" id="52824"/>
    <lineage>
        <taxon>Eukaryota</taxon>
        <taxon>Viridiplantae</taxon>
        <taxon>Streptophyta</taxon>
        <taxon>Embryophyta</taxon>
        <taxon>Tracheophyta</taxon>
        <taxon>Spermatophyta</taxon>
        <taxon>Magnoliopsida</taxon>
        <taxon>eudicotyledons</taxon>
        <taxon>Gunneridae</taxon>
        <taxon>Pentapetalae</taxon>
        <taxon>rosids</taxon>
        <taxon>malvids</taxon>
        <taxon>Brassicales</taxon>
        <taxon>Brassicaceae</taxon>
        <taxon>Brassiceae</taxon>
        <taxon>Brassica</taxon>
    </lineage>
</organism>
<evidence type="ECO:0008006" key="3">
    <source>
        <dbReference type="Google" id="ProtNLM"/>
    </source>
</evidence>
<protein>
    <recommendedName>
        <fullName evidence="3">Reverse transcriptase domain-containing protein</fullName>
    </recommendedName>
</protein>
<proteinExistence type="predicted"/>
<dbReference type="AlphaFoldDB" id="A0A8X7V5J6"/>
<accession>A0A8X7V5J6</accession>
<keyword evidence="2" id="KW-1185">Reference proteome</keyword>
<evidence type="ECO:0000313" key="1">
    <source>
        <dbReference type="EMBL" id="KAG2304230.1"/>
    </source>
</evidence>
<dbReference type="OrthoDB" id="1731868at2759"/>
<feature type="non-terminal residue" evidence="1">
    <location>
        <position position="1"/>
    </location>
</feature>
<evidence type="ECO:0000313" key="2">
    <source>
        <dbReference type="Proteomes" id="UP000886595"/>
    </source>
</evidence>
<gene>
    <name evidence="1" type="ORF">Bca52824_032881</name>
</gene>
<dbReference type="EMBL" id="JAAMPC010000007">
    <property type="protein sequence ID" value="KAG2304230.1"/>
    <property type="molecule type" value="Genomic_DNA"/>
</dbReference>
<feature type="non-terminal residue" evidence="1">
    <location>
        <position position="67"/>
    </location>
</feature>
<reference evidence="1 2" key="1">
    <citation type="submission" date="2020-02" db="EMBL/GenBank/DDBJ databases">
        <authorList>
            <person name="Ma Q."/>
            <person name="Huang Y."/>
            <person name="Song X."/>
            <person name="Pei D."/>
        </authorList>
    </citation>
    <scope>NUCLEOTIDE SEQUENCE [LARGE SCALE GENOMIC DNA]</scope>
    <source>
        <strain evidence="1">Sxm20200214</strain>
        <tissue evidence="1">Leaf</tissue>
    </source>
</reference>
<name>A0A8X7V5J6_BRACI</name>
<comment type="caution">
    <text evidence="1">The sequence shown here is derived from an EMBL/GenBank/DDBJ whole genome shotgun (WGS) entry which is preliminary data.</text>
</comment>